<evidence type="ECO:0000313" key="8">
    <source>
        <dbReference type="EMBL" id="MCE7005339.1"/>
    </source>
</evidence>
<evidence type="ECO:0000313" key="4">
    <source>
        <dbReference type="EMBL" id="MCE7003065.1"/>
    </source>
</evidence>
<protein>
    <submittedName>
        <fullName evidence="7">Transposase</fullName>
    </submittedName>
</protein>
<reference evidence="7 9" key="1">
    <citation type="submission" date="2021-12" db="EMBL/GenBank/DDBJ databases">
        <title>Genome sequence of Kibdelosporangium philippinense ATCC 49844.</title>
        <authorList>
            <person name="Fedorov E.A."/>
            <person name="Omeragic M."/>
            <person name="Shalygina K.F."/>
            <person name="Maclea K.S."/>
        </authorList>
    </citation>
    <scope>NUCLEOTIDE SEQUENCE [LARGE SCALE GENOMIC DNA]</scope>
    <source>
        <strain evidence="7 9">ATCC 49844</strain>
    </source>
</reference>
<dbReference type="EMBL" id="JAJVCN010000001">
    <property type="protein sequence ID" value="MCE7003065.1"/>
    <property type="molecule type" value="Genomic_DNA"/>
</dbReference>
<dbReference type="EMBL" id="JAJVCN010000002">
    <property type="protein sequence ID" value="MCE7005339.1"/>
    <property type="molecule type" value="Genomic_DNA"/>
</dbReference>
<dbReference type="Pfam" id="PF13546">
    <property type="entry name" value="DDE_5"/>
    <property type="match status" value="1"/>
</dbReference>
<gene>
    <name evidence="3" type="ORF">LWC34_02470</name>
    <name evidence="4" type="ORF">LWC34_09525</name>
    <name evidence="5" type="ORF">LWC34_14190</name>
    <name evidence="6" type="ORF">LWC34_16715</name>
    <name evidence="7" type="ORF">LWC34_19240</name>
    <name evidence="8" type="ORF">LWC34_21265</name>
</gene>
<proteinExistence type="predicted"/>
<dbReference type="InterPro" id="IPR012337">
    <property type="entry name" value="RNaseH-like_sf"/>
</dbReference>
<evidence type="ECO:0000256" key="1">
    <source>
        <dbReference type="SAM" id="MobiDB-lite"/>
    </source>
</evidence>
<name>A0ABS8ZDK4_9PSEU</name>
<accession>A0ABS8ZDK4</accession>
<evidence type="ECO:0000313" key="5">
    <source>
        <dbReference type="EMBL" id="MCE7003971.1"/>
    </source>
</evidence>
<dbReference type="SUPFAM" id="SSF53098">
    <property type="entry name" value="Ribonuclease H-like"/>
    <property type="match status" value="1"/>
</dbReference>
<organism evidence="7 9">
    <name type="scientific">Kibdelosporangium philippinense</name>
    <dbReference type="NCBI Taxonomy" id="211113"/>
    <lineage>
        <taxon>Bacteria</taxon>
        <taxon>Bacillati</taxon>
        <taxon>Actinomycetota</taxon>
        <taxon>Actinomycetes</taxon>
        <taxon>Pseudonocardiales</taxon>
        <taxon>Pseudonocardiaceae</taxon>
        <taxon>Kibdelosporangium</taxon>
    </lineage>
</organism>
<feature type="region of interest" description="Disordered" evidence="1">
    <location>
        <begin position="202"/>
        <end position="227"/>
    </location>
</feature>
<evidence type="ECO:0000313" key="6">
    <source>
        <dbReference type="EMBL" id="MCE7004464.1"/>
    </source>
</evidence>
<evidence type="ECO:0000259" key="2">
    <source>
        <dbReference type="Pfam" id="PF13546"/>
    </source>
</evidence>
<dbReference type="EMBL" id="JAJVCN010000001">
    <property type="protein sequence ID" value="MCE7001711.1"/>
    <property type="molecule type" value="Genomic_DNA"/>
</dbReference>
<dbReference type="EMBL" id="JAJVCN010000001">
    <property type="protein sequence ID" value="MCE7004464.1"/>
    <property type="molecule type" value="Genomic_DNA"/>
</dbReference>
<evidence type="ECO:0000313" key="7">
    <source>
        <dbReference type="EMBL" id="MCE7004945.1"/>
    </source>
</evidence>
<dbReference type="EMBL" id="JAJVCN010000001">
    <property type="protein sequence ID" value="MCE7003971.1"/>
    <property type="molecule type" value="Genomic_DNA"/>
</dbReference>
<feature type="region of interest" description="Disordered" evidence="1">
    <location>
        <begin position="392"/>
        <end position="435"/>
    </location>
</feature>
<feature type="domain" description="Transposase IS701-like DDE" evidence="2">
    <location>
        <begin position="2"/>
        <end position="235"/>
    </location>
</feature>
<comment type="caution">
    <text evidence="7">The sequence shown here is derived from an EMBL/GenBank/DDBJ whole genome shotgun (WGS) entry which is preliminary data.</text>
</comment>
<keyword evidence="9" id="KW-1185">Reference proteome</keyword>
<evidence type="ECO:0000313" key="3">
    <source>
        <dbReference type="EMBL" id="MCE7001711.1"/>
    </source>
</evidence>
<dbReference type="EMBL" id="JAJVCN010000002">
    <property type="protein sequence ID" value="MCE7004945.1"/>
    <property type="molecule type" value="Genomic_DNA"/>
</dbReference>
<sequence>MLFEMVDALLCHPGRLESLPYLSLEPVLRRGHGSVYAALDRGRIDAAVLAGVLAGVVDRSSGLVFALDCSQWPRPDAPTSPDRTLNYDAGKDVGGGSGVVTPGWWFQWLAATGTSGSSWASPVAVARIAVGENHNVVAVGQIEALLKQVAADRDPDGGDDGGGLVPIVCADGDYSPVYLGGRLTGERVQIVVRLRKDAVVMADPPPREPGTIGRPRVHGPKMKLSDRRSWRDPDEYLAVPAEPGRAAVSVSVWHGMHPRASESAALREPGYRPGYSRPVTRGSVVWVCSADPAYPPMWLFWTGPEGSFDLDRVWRAYLRRYGIEHLFRFLKQYLAWTRPRVRGPEQAERWSWLVAVAYVHLVLARGLIADQRLSWERRRGPLSPLRVKRGFRGLHPRLGSPAKPRKPSRPGPGRPTGRTSIPATRHRIVRPVTKT</sequence>
<dbReference type="InterPro" id="IPR038721">
    <property type="entry name" value="IS701-like_DDE_dom"/>
</dbReference>
<evidence type="ECO:0000313" key="9">
    <source>
        <dbReference type="Proteomes" id="UP001521150"/>
    </source>
</evidence>
<dbReference type="Proteomes" id="UP001521150">
    <property type="component" value="Unassembled WGS sequence"/>
</dbReference>